<evidence type="ECO:0000256" key="3">
    <source>
        <dbReference type="ARBA" id="ARBA00022692"/>
    </source>
</evidence>
<keyword evidence="5 11" id="KW-1133">Transmembrane helix</keyword>
<keyword evidence="4 12" id="KW-0732">Signal</keyword>
<evidence type="ECO:0000256" key="10">
    <source>
        <dbReference type="ARBA" id="ARBA00023319"/>
    </source>
</evidence>
<keyword evidence="3 11" id="KW-0812">Transmembrane</keyword>
<evidence type="ECO:0000256" key="4">
    <source>
        <dbReference type="ARBA" id="ARBA00022729"/>
    </source>
</evidence>
<dbReference type="GO" id="GO:0007166">
    <property type="term" value="P:cell surface receptor signaling pathway"/>
    <property type="evidence" value="ECO:0007669"/>
    <property type="project" value="TreeGrafter"/>
</dbReference>
<dbReference type="EMBL" id="JAAWVO010074997">
    <property type="protein sequence ID" value="MBN3325251.1"/>
    <property type="molecule type" value="Genomic_DNA"/>
</dbReference>
<dbReference type="SMART" id="SM00409">
    <property type="entry name" value="IG"/>
    <property type="match status" value="1"/>
</dbReference>
<evidence type="ECO:0000256" key="12">
    <source>
        <dbReference type="SAM" id="SignalP"/>
    </source>
</evidence>
<proteinExistence type="predicted"/>
<keyword evidence="8" id="KW-0675">Receptor</keyword>
<dbReference type="PANTHER" id="PTHR25466">
    <property type="entry name" value="T-LYMPHOCYTE ACTIVATION ANTIGEN"/>
    <property type="match status" value="1"/>
</dbReference>
<dbReference type="GO" id="GO:0009897">
    <property type="term" value="C:external side of plasma membrane"/>
    <property type="evidence" value="ECO:0007669"/>
    <property type="project" value="TreeGrafter"/>
</dbReference>
<gene>
    <name evidence="14" type="primary">Cd274</name>
    <name evidence="14" type="ORF">GTO95_0003736</name>
</gene>
<dbReference type="InterPro" id="IPR007110">
    <property type="entry name" value="Ig-like_dom"/>
</dbReference>
<evidence type="ECO:0000259" key="13">
    <source>
        <dbReference type="PROSITE" id="PS50835"/>
    </source>
</evidence>
<evidence type="ECO:0000256" key="1">
    <source>
        <dbReference type="ARBA" id="ARBA00004251"/>
    </source>
</evidence>
<feature type="non-terminal residue" evidence="14">
    <location>
        <position position="307"/>
    </location>
</feature>
<dbReference type="InterPro" id="IPR003599">
    <property type="entry name" value="Ig_sub"/>
</dbReference>
<dbReference type="PANTHER" id="PTHR25466:SF3">
    <property type="entry name" value="PROGRAMMED CELL DEATH 1 LIGAND 1"/>
    <property type="match status" value="1"/>
</dbReference>
<feature type="chain" id="PRO_5035155414" evidence="12">
    <location>
        <begin position="21"/>
        <end position="307"/>
    </location>
</feature>
<dbReference type="Proteomes" id="UP000736164">
    <property type="component" value="Unassembled WGS sequence"/>
</dbReference>
<name>A0A8J7P6F8_ATRSP</name>
<dbReference type="SMART" id="SM00406">
    <property type="entry name" value="IGv"/>
    <property type="match status" value="1"/>
</dbReference>
<dbReference type="GO" id="GO:0006955">
    <property type="term" value="P:immune response"/>
    <property type="evidence" value="ECO:0007669"/>
    <property type="project" value="TreeGrafter"/>
</dbReference>
<evidence type="ECO:0000256" key="8">
    <source>
        <dbReference type="ARBA" id="ARBA00023170"/>
    </source>
</evidence>
<evidence type="ECO:0000256" key="7">
    <source>
        <dbReference type="ARBA" id="ARBA00023157"/>
    </source>
</evidence>
<keyword evidence="10" id="KW-0393">Immunoglobulin domain</keyword>
<feature type="domain" description="Ig-like" evidence="13">
    <location>
        <begin position="15"/>
        <end position="136"/>
    </location>
</feature>
<dbReference type="Pfam" id="PF22705">
    <property type="entry name" value="C2-set_3"/>
    <property type="match status" value="1"/>
</dbReference>
<sequence>MGRNVLIVLLLIRCPSFYTALFTVDMAESFFLAEFRGNVTMECRFPTGGGETLSSLRVYWHRILPEPLLEVYKLESGKEDLSTQHPRYKGRVNLQKDRLKQGQAVLQMSNLSISDSGKYRCIVEQGGADYKEATLNVRAPYRNIKTAVAGKCQGPEGHLELSCEAEGFPLADVQWTDMSGHSFNTTTTTHKKNEEGLFIVKSYFKVKAGCGVTYNCTFKSGTANEETSASLVFMDVNMTLETIGAHTSLELVVPLTVGLFLLLLLCPGFLFIMKRKRSKCFHSAGSIEDTAVYKQQEEKEPLETQIP</sequence>
<dbReference type="FunFam" id="2.60.40.10:FF:001912">
    <property type="entry name" value="CD274 molecule"/>
    <property type="match status" value="1"/>
</dbReference>
<keyword evidence="2" id="KW-1003">Cell membrane</keyword>
<dbReference type="InterPro" id="IPR013783">
    <property type="entry name" value="Ig-like_fold"/>
</dbReference>
<evidence type="ECO:0000256" key="2">
    <source>
        <dbReference type="ARBA" id="ARBA00022475"/>
    </source>
</evidence>
<dbReference type="InterPro" id="IPR036179">
    <property type="entry name" value="Ig-like_dom_sf"/>
</dbReference>
<dbReference type="Gene3D" id="2.60.40.10">
    <property type="entry name" value="Immunoglobulins"/>
    <property type="match status" value="2"/>
</dbReference>
<dbReference type="GO" id="GO:0031295">
    <property type="term" value="P:T cell costimulation"/>
    <property type="evidence" value="ECO:0007669"/>
    <property type="project" value="TreeGrafter"/>
</dbReference>
<keyword evidence="6 11" id="KW-0472">Membrane</keyword>
<dbReference type="PROSITE" id="PS50835">
    <property type="entry name" value="IG_LIKE"/>
    <property type="match status" value="2"/>
</dbReference>
<evidence type="ECO:0000313" key="14">
    <source>
        <dbReference type="EMBL" id="MBN3325251.1"/>
    </source>
</evidence>
<dbReference type="GO" id="GO:0071222">
    <property type="term" value="P:cellular response to lipopolysaccharide"/>
    <property type="evidence" value="ECO:0007669"/>
    <property type="project" value="TreeGrafter"/>
</dbReference>
<evidence type="ECO:0000256" key="9">
    <source>
        <dbReference type="ARBA" id="ARBA00023180"/>
    </source>
</evidence>
<dbReference type="GO" id="GO:0042102">
    <property type="term" value="P:positive regulation of T cell proliferation"/>
    <property type="evidence" value="ECO:0007669"/>
    <property type="project" value="TreeGrafter"/>
</dbReference>
<dbReference type="Pfam" id="PF07686">
    <property type="entry name" value="V-set"/>
    <property type="match status" value="1"/>
</dbReference>
<feature type="transmembrane region" description="Helical" evidence="11">
    <location>
        <begin position="251"/>
        <end position="272"/>
    </location>
</feature>
<evidence type="ECO:0000256" key="6">
    <source>
        <dbReference type="ARBA" id="ARBA00023136"/>
    </source>
</evidence>
<feature type="signal peptide" evidence="12">
    <location>
        <begin position="1"/>
        <end position="20"/>
    </location>
</feature>
<dbReference type="InterPro" id="IPR013106">
    <property type="entry name" value="Ig_V-set"/>
</dbReference>
<dbReference type="GO" id="GO:0042130">
    <property type="term" value="P:negative regulation of T cell proliferation"/>
    <property type="evidence" value="ECO:0007669"/>
    <property type="project" value="TreeGrafter"/>
</dbReference>
<keyword evidence="7" id="KW-1015">Disulfide bond</keyword>
<organism evidence="14 15">
    <name type="scientific">Atractosteus spatula</name>
    <name type="common">Alligator gar</name>
    <name type="synonym">Lepisosteus spatula</name>
    <dbReference type="NCBI Taxonomy" id="7917"/>
    <lineage>
        <taxon>Eukaryota</taxon>
        <taxon>Metazoa</taxon>
        <taxon>Chordata</taxon>
        <taxon>Craniata</taxon>
        <taxon>Vertebrata</taxon>
        <taxon>Euteleostomi</taxon>
        <taxon>Actinopterygii</taxon>
        <taxon>Neopterygii</taxon>
        <taxon>Holostei</taxon>
        <taxon>Semionotiformes</taxon>
        <taxon>Lepisosteidae</taxon>
        <taxon>Atractosteus</taxon>
    </lineage>
</organism>
<evidence type="ECO:0000256" key="5">
    <source>
        <dbReference type="ARBA" id="ARBA00022989"/>
    </source>
</evidence>
<comment type="subcellular location">
    <subcellularLocation>
        <location evidence="1">Cell membrane</location>
        <topology evidence="1">Single-pass type I membrane protein</topology>
    </subcellularLocation>
</comment>
<protein>
    <submittedName>
        <fullName evidence="14">PD1L1 protein</fullName>
    </submittedName>
</protein>
<dbReference type="InterPro" id="IPR053896">
    <property type="entry name" value="BTN3A2-like_Ig-C"/>
</dbReference>
<feature type="non-terminal residue" evidence="14">
    <location>
        <position position="1"/>
    </location>
</feature>
<keyword evidence="9" id="KW-0325">Glycoprotein</keyword>
<dbReference type="FunFam" id="2.60.40.10:FF:000088">
    <property type="entry name" value="Butyrophilin subfamily 1 member A1"/>
    <property type="match status" value="1"/>
</dbReference>
<accession>A0A8J7P6F8</accession>
<comment type="caution">
    <text evidence="14">The sequence shown here is derived from an EMBL/GenBank/DDBJ whole genome shotgun (WGS) entry which is preliminary data.</text>
</comment>
<keyword evidence="15" id="KW-1185">Reference proteome</keyword>
<dbReference type="AlphaFoldDB" id="A0A8J7P6F8"/>
<evidence type="ECO:0000313" key="15">
    <source>
        <dbReference type="Proteomes" id="UP000736164"/>
    </source>
</evidence>
<feature type="domain" description="Ig-like" evidence="13">
    <location>
        <begin position="140"/>
        <end position="232"/>
    </location>
</feature>
<evidence type="ECO:0000256" key="11">
    <source>
        <dbReference type="SAM" id="Phobius"/>
    </source>
</evidence>
<dbReference type="InterPro" id="IPR051713">
    <property type="entry name" value="T-cell_Activation_Regulation"/>
</dbReference>
<dbReference type="SUPFAM" id="SSF48726">
    <property type="entry name" value="Immunoglobulin"/>
    <property type="match status" value="2"/>
</dbReference>
<reference evidence="14" key="1">
    <citation type="journal article" date="2021" name="Cell">
        <title>Tracing the genetic footprints of vertebrate landing in non-teleost ray-finned fishes.</title>
        <authorList>
            <person name="Bi X."/>
            <person name="Wang K."/>
            <person name="Yang L."/>
            <person name="Pan H."/>
            <person name="Jiang H."/>
            <person name="Wei Q."/>
            <person name="Fang M."/>
            <person name="Yu H."/>
            <person name="Zhu C."/>
            <person name="Cai Y."/>
            <person name="He Y."/>
            <person name="Gan X."/>
            <person name="Zeng H."/>
            <person name="Yu D."/>
            <person name="Zhu Y."/>
            <person name="Jiang H."/>
            <person name="Qiu Q."/>
            <person name="Yang H."/>
            <person name="Zhang Y.E."/>
            <person name="Wang W."/>
            <person name="Zhu M."/>
            <person name="He S."/>
            <person name="Zhang G."/>
        </authorList>
    </citation>
    <scope>NUCLEOTIDE SEQUENCE</scope>
    <source>
        <strain evidence="14">Allg_001</strain>
    </source>
</reference>